<protein>
    <submittedName>
        <fullName evidence="1">Uncharacterized protein</fullName>
    </submittedName>
</protein>
<evidence type="ECO:0000313" key="2">
    <source>
        <dbReference type="Proteomes" id="UP000828390"/>
    </source>
</evidence>
<reference evidence="1" key="2">
    <citation type="submission" date="2020-11" db="EMBL/GenBank/DDBJ databases">
        <authorList>
            <person name="McCartney M.A."/>
            <person name="Auch B."/>
            <person name="Kono T."/>
            <person name="Mallez S."/>
            <person name="Becker A."/>
            <person name="Gohl D.M."/>
            <person name="Silverstein K.A.T."/>
            <person name="Koren S."/>
            <person name="Bechman K.B."/>
            <person name="Herman A."/>
            <person name="Abrahante J.E."/>
            <person name="Garbe J."/>
        </authorList>
    </citation>
    <scope>NUCLEOTIDE SEQUENCE</scope>
    <source>
        <strain evidence="1">Duluth1</strain>
        <tissue evidence="1">Whole animal</tissue>
    </source>
</reference>
<dbReference type="Proteomes" id="UP000828390">
    <property type="component" value="Unassembled WGS sequence"/>
</dbReference>
<reference evidence="1" key="1">
    <citation type="journal article" date="2019" name="bioRxiv">
        <title>The Genome of the Zebra Mussel, Dreissena polymorpha: A Resource for Invasive Species Research.</title>
        <authorList>
            <person name="McCartney M.A."/>
            <person name="Auch B."/>
            <person name="Kono T."/>
            <person name="Mallez S."/>
            <person name="Zhang Y."/>
            <person name="Obille A."/>
            <person name="Becker A."/>
            <person name="Abrahante J.E."/>
            <person name="Garbe J."/>
            <person name="Badalamenti J.P."/>
            <person name="Herman A."/>
            <person name="Mangelson H."/>
            <person name="Liachko I."/>
            <person name="Sullivan S."/>
            <person name="Sone E.D."/>
            <person name="Koren S."/>
            <person name="Silverstein K.A.T."/>
            <person name="Beckman K.B."/>
            <person name="Gohl D.M."/>
        </authorList>
    </citation>
    <scope>NUCLEOTIDE SEQUENCE</scope>
    <source>
        <strain evidence="1">Duluth1</strain>
        <tissue evidence="1">Whole animal</tissue>
    </source>
</reference>
<organism evidence="1 2">
    <name type="scientific">Dreissena polymorpha</name>
    <name type="common">Zebra mussel</name>
    <name type="synonym">Mytilus polymorpha</name>
    <dbReference type="NCBI Taxonomy" id="45954"/>
    <lineage>
        <taxon>Eukaryota</taxon>
        <taxon>Metazoa</taxon>
        <taxon>Spiralia</taxon>
        <taxon>Lophotrochozoa</taxon>
        <taxon>Mollusca</taxon>
        <taxon>Bivalvia</taxon>
        <taxon>Autobranchia</taxon>
        <taxon>Heteroconchia</taxon>
        <taxon>Euheterodonta</taxon>
        <taxon>Imparidentia</taxon>
        <taxon>Neoheterodontei</taxon>
        <taxon>Myida</taxon>
        <taxon>Dreissenoidea</taxon>
        <taxon>Dreissenidae</taxon>
        <taxon>Dreissena</taxon>
    </lineage>
</organism>
<gene>
    <name evidence="1" type="ORF">DPMN_012672</name>
</gene>
<sequence length="95" mass="10316">MIRCTIDLQIKSTRVHAIAVVHREIVLPITPAVLTTVTAIYHDGNSFRSRFKDYVTPSHVASDSCIRCVPADAKEVSSCAVLYGVDAGEFLLTGP</sequence>
<keyword evidence="2" id="KW-1185">Reference proteome</keyword>
<evidence type="ECO:0000313" key="1">
    <source>
        <dbReference type="EMBL" id="KAH3888632.1"/>
    </source>
</evidence>
<dbReference type="EMBL" id="JAIWYP010000001">
    <property type="protein sequence ID" value="KAH3888632.1"/>
    <property type="molecule type" value="Genomic_DNA"/>
</dbReference>
<comment type="caution">
    <text evidence="1">The sequence shown here is derived from an EMBL/GenBank/DDBJ whole genome shotgun (WGS) entry which is preliminary data.</text>
</comment>
<name>A0A9D4S3K4_DREPO</name>
<accession>A0A9D4S3K4</accession>
<dbReference type="AlphaFoldDB" id="A0A9D4S3K4"/>
<proteinExistence type="predicted"/>